<evidence type="ECO:0000256" key="2">
    <source>
        <dbReference type="ARBA" id="ARBA00023002"/>
    </source>
</evidence>
<dbReference type="EMBL" id="JAMXLR010000076">
    <property type="protein sequence ID" value="MCO6046558.1"/>
    <property type="molecule type" value="Genomic_DNA"/>
</dbReference>
<dbReference type="SMART" id="SM00822">
    <property type="entry name" value="PKS_KR"/>
    <property type="match status" value="1"/>
</dbReference>
<dbReference type="PANTHER" id="PTHR44196:SF1">
    <property type="entry name" value="DEHYDROGENASE_REDUCTASE SDR FAMILY MEMBER 7B"/>
    <property type="match status" value="1"/>
</dbReference>
<dbReference type="InterPro" id="IPR020904">
    <property type="entry name" value="Sc_DH/Rdtase_CS"/>
</dbReference>
<dbReference type="PANTHER" id="PTHR44196">
    <property type="entry name" value="DEHYDROGENASE/REDUCTASE SDR FAMILY MEMBER 7B"/>
    <property type="match status" value="1"/>
</dbReference>
<dbReference type="InterPro" id="IPR057326">
    <property type="entry name" value="KR_dom"/>
</dbReference>
<name>A0A9X2JJB2_9BACT</name>
<dbReference type="GO" id="GO:0016491">
    <property type="term" value="F:oxidoreductase activity"/>
    <property type="evidence" value="ECO:0007669"/>
    <property type="project" value="UniProtKB-KW"/>
</dbReference>
<feature type="domain" description="Ketoreductase" evidence="4">
    <location>
        <begin position="9"/>
        <end position="186"/>
    </location>
</feature>
<organism evidence="5 6">
    <name type="scientific">Aeoliella straminimaris</name>
    <dbReference type="NCBI Taxonomy" id="2954799"/>
    <lineage>
        <taxon>Bacteria</taxon>
        <taxon>Pseudomonadati</taxon>
        <taxon>Planctomycetota</taxon>
        <taxon>Planctomycetia</taxon>
        <taxon>Pirellulales</taxon>
        <taxon>Lacipirellulaceae</taxon>
        <taxon>Aeoliella</taxon>
    </lineage>
</organism>
<dbReference type="RefSeq" id="WP_252854672.1">
    <property type="nucleotide sequence ID" value="NZ_JAMXLR010000076.1"/>
</dbReference>
<evidence type="ECO:0000256" key="1">
    <source>
        <dbReference type="ARBA" id="ARBA00006484"/>
    </source>
</evidence>
<dbReference type="PRINTS" id="PR00081">
    <property type="entry name" value="GDHRDH"/>
</dbReference>
<dbReference type="SUPFAM" id="SSF51735">
    <property type="entry name" value="NAD(P)-binding Rossmann-fold domains"/>
    <property type="match status" value="1"/>
</dbReference>
<dbReference type="PROSITE" id="PS00061">
    <property type="entry name" value="ADH_SHORT"/>
    <property type="match status" value="1"/>
</dbReference>
<evidence type="ECO:0000313" key="5">
    <source>
        <dbReference type="EMBL" id="MCO6046558.1"/>
    </source>
</evidence>
<dbReference type="InterPro" id="IPR002347">
    <property type="entry name" value="SDR_fam"/>
</dbReference>
<proteinExistence type="inferred from homology"/>
<dbReference type="AlphaFoldDB" id="A0A9X2JJB2"/>
<evidence type="ECO:0000256" key="3">
    <source>
        <dbReference type="RuleBase" id="RU000363"/>
    </source>
</evidence>
<dbReference type="GO" id="GO:0016020">
    <property type="term" value="C:membrane"/>
    <property type="evidence" value="ECO:0007669"/>
    <property type="project" value="TreeGrafter"/>
</dbReference>
<gene>
    <name evidence="5" type="ORF">NG895_21890</name>
</gene>
<comment type="similarity">
    <text evidence="1 3">Belongs to the short-chain dehydrogenases/reductases (SDR) family.</text>
</comment>
<accession>A0A9X2JJB2</accession>
<reference evidence="5" key="1">
    <citation type="submission" date="2022-06" db="EMBL/GenBank/DDBJ databases">
        <title>Aeoliella straminimaris, a novel planctomycete from sediments.</title>
        <authorList>
            <person name="Vitorino I.R."/>
            <person name="Lage O.M."/>
        </authorList>
    </citation>
    <scope>NUCLEOTIDE SEQUENCE</scope>
    <source>
        <strain evidence="5">ICT_H6.2</strain>
    </source>
</reference>
<protein>
    <submittedName>
        <fullName evidence="5">SDR family NAD(P)-dependent oxidoreductase</fullName>
    </submittedName>
</protein>
<evidence type="ECO:0000259" key="4">
    <source>
        <dbReference type="SMART" id="SM00822"/>
    </source>
</evidence>
<dbReference type="PIRSF" id="PIRSF000126">
    <property type="entry name" value="11-beta-HSD1"/>
    <property type="match status" value="1"/>
</dbReference>
<dbReference type="Gene3D" id="3.40.50.720">
    <property type="entry name" value="NAD(P)-binding Rossmann-like Domain"/>
    <property type="match status" value="1"/>
</dbReference>
<dbReference type="Proteomes" id="UP001155241">
    <property type="component" value="Unassembled WGS sequence"/>
</dbReference>
<comment type="caution">
    <text evidence="5">The sequence shown here is derived from an EMBL/GenBank/DDBJ whole genome shotgun (WGS) entry which is preliminary data.</text>
</comment>
<keyword evidence="2" id="KW-0560">Oxidoreductase</keyword>
<sequence>MARRELKGLRAIVTGASAGIGRAMAIEMARAGVRCLLFARRQERLDEVREATRQAGTEASVVVGDVTNAADRAACLEFAQRELGGLDLLVNNAGISAGGDFAGESPDVLRKIFEVNFFAATELTREAIPLLRTGRTPMVVNVGSILGHRGIPFTSAYCASKFAITGWSQSLRAELSTMGIDVLLVSPGTTESELADHLVEQRVKLPWAGMKGVTAEYVARATIKAIARGSHEIVPNWRGWWMLVANRMAPTLLDKVMAKFARRAGR</sequence>
<evidence type="ECO:0000313" key="6">
    <source>
        <dbReference type="Proteomes" id="UP001155241"/>
    </source>
</evidence>
<keyword evidence="6" id="KW-1185">Reference proteome</keyword>
<dbReference type="Pfam" id="PF00106">
    <property type="entry name" value="adh_short"/>
    <property type="match status" value="1"/>
</dbReference>
<dbReference type="InterPro" id="IPR036291">
    <property type="entry name" value="NAD(P)-bd_dom_sf"/>
</dbReference>
<dbReference type="PRINTS" id="PR00080">
    <property type="entry name" value="SDRFAMILY"/>
</dbReference>